<comment type="subcellular location">
    <subcellularLocation>
        <location evidence="1">Apical cell membrane</location>
        <topology evidence="1">Multi-pass membrane protein</topology>
    </subcellularLocation>
</comment>
<feature type="transmembrane region" description="Helical" evidence="25">
    <location>
        <begin position="169"/>
        <end position="194"/>
    </location>
</feature>
<feature type="domain" description="Amino acid permease N-terminal" evidence="28">
    <location>
        <begin position="46"/>
        <end position="116"/>
    </location>
</feature>
<dbReference type="VEuPathDB" id="HostDB:GeneID_118674580"/>
<feature type="transmembrane region" description="Helical" evidence="25">
    <location>
        <begin position="215"/>
        <end position="239"/>
    </location>
</feature>
<comment type="function">
    <text evidence="20">Electroneutral sodium and chloride ion cotransporter, which acts as a key mediator of sodium and chloride reabsorption in kidney distal convoluted tubules. Also acts as a receptor for the pro-inflammatory cytokine IL18, thereby contributing to IL18-induced cytokine production, including IFNG, IL6, IL18 and CCL2. May act either independently of IL18R1, or in a complex with IL18R1.</text>
</comment>
<evidence type="ECO:0000256" key="4">
    <source>
        <dbReference type="ARBA" id="ARBA00022475"/>
    </source>
</evidence>
<dbReference type="InterPro" id="IPR018491">
    <property type="entry name" value="SLC12_C"/>
</dbReference>
<evidence type="ECO:0000256" key="9">
    <source>
        <dbReference type="ARBA" id="ARBA00022843"/>
    </source>
</evidence>
<evidence type="ECO:0000256" key="14">
    <source>
        <dbReference type="ARBA" id="ARBA00023136"/>
    </source>
</evidence>
<evidence type="ECO:0000256" key="13">
    <source>
        <dbReference type="ARBA" id="ARBA00023065"/>
    </source>
</evidence>
<dbReference type="EMBL" id="JABWUV010000019">
    <property type="protein sequence ID" value="KAF6286385.1"/>
    <property type="molecule type" value="Genomic_DNA"/>
</dbReference>
<dbReference type="Pfam" id="PF00324">
    <property type="entry name" value="AA_permease"/>
    <property type="match status" value="1"/>
</dbReference>
<keyword evidence="10" id="KW-0769">Symport</keyword>
<evidence type="ECO:0000256" key="12">
    <source>
        <dbReference type="ARBA" id="ARBA00023053"/>
    </source>
</evidence>
<evidence type="ECO:0000256" key="17">
    <source>
        <dbReference type="ARBA" id="ARBA00023201"/>
    </source>
</evidence>
<evidence type="ECO:0000256" key="19">
    <source>
        <dbReference type="ARBA" id="ARBA00050884"/>
    </source>
</evidence>
<feature type="domain" description="SLC12A transporter C-terminal" evidence="27">
    <location>
        <begin position="655"/>
        <end position="790"/>
    </location>
</feature>
<comment type="similarity">
    <text evidence="2">Belongs to the SLC12A transporter family.</text>
</comment>
<keyword evidence="8" id="KW-0067">ATP-binding</keyword>
<dbReference type="GO" id="GO:0016324">
    <property type="term" value="C:apical plasma membrane"/>
    <property type="evidence" value="ECO:0007669"/>
    <property type="project" value="UniProtKB-SubCell"/>
</dbReference>
<dbReference type="InterPro" id="IPR002948">
    <property type="entry name" value="SLC12A3"/>
</dbReference>
<protein>
    <recommendedName>
        <fullName evidence="22">Solute carrier family 12 member 3</fullName>
    </recommendedName>
    <alternativeName>
        <fullName evidence="23">Na-Cl symporter</fullName>
    </alternativeName>
    <alternativeName>
        <fullName evidence="24">Thiazide-sensitive sodium-chloride cotransporter</fullName>
    </alternativeName>
</protein>
<dbReference type="InterPro" id="IPR004841">
    <property type="entry name" value="AA-permease/SLC12A_dom"/>
</dbReference>
<dbReference type="GO" id="GO:0005524">
    <property type="term" value="F:ATP binding"/>
    <property type="evidence" value="ECO:0007669"/>
    <property type="project" value="UniProtKB-KW"/>
</dbReference>
<dbReference type="OrthoDB" id="2020542at2759"/>
<dbReference type="Proteomes" id="UP000527355">
    <property type="component" value="Unassembled WGS sequence"/>
</dbReference>
<evidence type="ECO:0000259" key="26">
    <source>
        <dbReference type="Pfam" id="PF00324"/>
    </source>
</evidence>
<feature type="transmembrane region" description="Helical" evidence="25">
    <location>
        <begin position="374"/>
        <end position="393"/>
    </location>
</feature>
<organism evidence="29 30">
    <name type="scientific">Myotis myotis</name>
    <name type="common">Greater mouse-eared bat</name>
    <name type="synonym">Vespertilio myotis</name>
    <dbReference type="NCBI Taxonomy" id="51298"/>
    <lineage>
        <taxon>Eukaryota</taxon>
        <taxon>Metazoa</taxon>
        <taxon>Chordata</taxon>
        <taxon>Craniata</taxon>
        <taxon>Vertebrata</taxon>
        <taxon>Euteleostomi</taxon>
        <taxon>Mammalia</taxon>
        <taxon>Eutheria</taxon>
        <taxon>Laurasiatheria</taxon>
        <taxon>Chiroptera</taxon>
        <taxon>Yangochiroptera</taxon>
        <taxon>Vespertilionidae</taxon>
        <taxon>Myotis</taxon>
    </lineage>
</organism>
<evidence type="ECO:0000256" key="25">
    <source>
        <dbReference type="SAM" id="Phobius"/>
    </source>
</evidence>
<dbReference type="GO" id="GO:0055078">
    <property type="term" value="P:sodium ion homeostasis"/>
    <property type="evidence" value="ECO:0007669"/>
    <property type="project" value="TreeGrafter"/>
</dbReference>
<gene>
    <name evidence="29" type="ORF">mMyoMyo1_017551</name>
</gene>
<keyword evidence="7" id="KW-0547">Nucleotide-binding</keyword>
<keyword evidence="5" id="KW-0597">Phosphoprotein</keyword>
<reference evidence="29 30" key="1">
    <citation type="journal article" date="2020" name="Nature">
        <title>Six reference-quality genomes reveal evolution of bat adaptations.</title>
        <authorList>
            <person name="Jebb D."/>
            <person name="Huang Z."/>
            <person name="Pippel M."/>
            <person name="Hughes G.M."/>
            <person name="Lavrichenko K."/>
            <person name="Devanna P."/>
            <person name="Winkler S."/>
            <person name="Jermiin L.S."/>
            <person name="Skirmuntt E.C."/>
            <person name="Katzourakis A."/>
            <person name="Burkitt-Gray L."/>
            <person name="Ray D.A."/>
            <person name="Sullivan K.A.M."/>
            <person name="Roscito J.G."/>
            <person name="Kirilenko B.M."/>
            <person name="Davalos L.M."/>
            <person name="Corthals A.P."/>
            <person name="Power M.L."/>
            <person name="Jones G."/>
            <person name="Ransome R.D."/>
            <person name="Dechmann D.K.N."/>
            <person name="Locatelli A.G."/>
            <person name="Puechmaille S.J."/>
            <person name="Fedrigo O."/>
            <person name="Jarvis E.D."/>
            <person name="Hiller M."/>
            <person name="Vernes S.C."/>
            <person name="Myers E.W."/>
            <person name="Teeling E.C."/>
        </authorList>
    </citation>
    <scope>NUCLEOTIDE SEQUENCE [LARGE SCALE GENOMIC DNA]</scope>
    <source>
        <strain evidence="29">MMyoMyo1</strain>
        <tissue evidence="29">Flight muscle</tissue>
    </source>
</reference>
<feature type="domain" description="SLC12A transporter C-terminal" evidence="27">
    <location>
        <begin position="825"/>
        <end position="1029"/>
    </location>
</feature>
<evidence type="ECO:0000256" key="18">
    <source>
        <dbReference type="ARBA" id="ARBA00023214"/>
    </source>
</evidence>
<dbReference type="InterPro" id="IPR013612">
    <property type="entry name" value="AA_permease_N"/>
</dbReference>
<comment type="catalytic activity">
    <reaction evidence="19">
        <text>chloride(out) + Na(+)(out) = chloride(in) + Na(+)(in)</text>
        <dbReference type="Rhea" id="RHEA:73887"/>
        <dbReference type="ChEBI" id="CHEBI:17996"/>
        <dbReference type="ChEBI" id="CHEBI:29101"/>
    </reaction>
</comment>
<proteinExistence type="inferred from homology"/>
<evidence type="ECO:0000256" key="7">
    <source>
        <dbReference type="ARBA" id="ARBA00022741"/>
    </source>
</evidence>
<name>A0A7J7SDT4_MYOMY</name>
<keyword evidence="17" id="KW-0739">Sodium transport</keyword>
<sequence length="1030" mass="113536">MAELPGSETPGDPTLCSGRFTISTLLGSDESPPPAAYDSSHPSHLTHGSTLYMRTFGYNTIDVVPAYEHYANSALPGQPRKVRPTLADLHSFLKQEGSPLHALAFDSRPSHEMTDGLVEDEAGTSGEKSPGEPVRFGWVKGVMIRCMLNIWGVILYLRLPWITAQAGIVLTWIIILLSVTVTSITGLSISAISTNGKVKSGGTYFLISRSLGPELGGSIGLIFAFANAVGVAMHTVGFAETVRDLIQEYGSPIVDPVNDIRIIGVVTVTVLLAISLAGMEWESKAQVLFFMVIMVSFANYLVGTLIPPSEDKASRGFFSYRGDIFVQNLVPDWRGPDGSFFGMFSIFFPSATGILAGANISGDLKDPAIAIPKGTLMAIFWTTVSYLAISATIGSCVVRDASGNLNDTVTPGLGTCEGLACGYGWNFTECAQQHNCHYGLINYYQTMSMVSGFAPLITAGIFGATLSSALACLVSAAKVFQCLCEDQLYPLIGFFGKGYGKNKEPIRGYLLAYAIAVAFIIIAELNTIAPIISNFFLCSYALINFSCFHASITNSPGWRPSFRYYSKWAALFGAVISVLIMFLLTWWAALIAIGVVLFLLLYVVYKKPEVNWGSSVQAGSYNMALSYSVGLNEVEEHIKNYRPQCLVLTGPPNFRPALVDFVGTFTRNLSLMICGHVLIGPRKQRMPELRAIANGHTKWLNKRKIKAFYSDVIAEDLRSGVQVLMQAVGLGRMKPNILVVGFKANWQSAHPATVEDYIGILHDAFDFNYGVCVMRMREGLNISEVMQAHINPVFDPAEDGKEASASRARPSVSGTLDPEALVREEQASTIFQSEQGKKTIDIYWLFDDGGLTLLIPYLLGRKKRWSKCRIRVFVGGQINRMDEERKAIISLLSKFRLGFQEVHILPDINQKPRAEHTKRFEDMIAPFRLNDGFKDEATVAEMRRDCPWKISDEEMNKNRVKSLRQVRLNEILLDYSRDAALVVITLPIGRKGKCPSSLYMAWLETLSQDLRPPVILIRGNQENVLTFYCQ</sequence>
<keyword evidence="4" id="KW-1003">Cell membrane</keyword>
<accession>A0A7J7SDT4</accession>
<evidence type="ECO:0000256" key="2">
    <source>
        <dbReference type="ARBA" id="ARBA00010593"/>
    </source>
</evidence>
<feature type="transmembrane region" description="Helical" evidence="25">
    <location>
        <begin position="531"/>
        <end position="552"/>
    </location>
</feature>
<dbReference type="AlphaFoldDB" id="A0A7J7SDT4"/>
<keyword evidence="13" id="KW-0406">Ion transport</keyword>
<comment type="subunit">
    <text evidence="21">Homodimer; adopts a domain-swap conformation at the scissor helices connecting the transmembrane domain and C-terminal domain. Interacts with KLHL3. Interacts with IL18R1; this interaction is increased by IL18 treatment.</text>
</comment>
<dbReference type="NCBIfam" id="TIGR00930">
    <property type="entry name" value="2a30"/>
    <property type="match status" value="1"/>
</dbReference>
<dbReference type="Pfam" id="PF03522">
    <property type="entry name" value="SLC12"/>
    <property type="match status" value="2"/>
</dbReference>
<feature type="transmembrane region" description="Helical" evidence="25">
    <location>
        <begin position="506"/>
        <end position="525"/>
    </location>
</feature>
<evidence type="ECO:0000313" key="29">
    <source>
        <dbReference type="EMBL" id="KAF6286385.1"/>
    </source>
</evidence>
<evidence type="ECO:0000256" key="23">
    <source>
        <dbReference type="ARBA" id="ARBA00076232"/>
    </source>
</evidence>
<dbReference type="GO" id="GO:0055075">
    <property type="term" value="P:potassium ion homeostasis"/>
    <property type="evidence" value="ECO:0007669"/>
    <property type="project" value="TreeGrafter"/>
</dbReference>
<keyword evidence="11 25" id="KW-1133">Transmembrane helix</keyword>
<evidence type="ECO:0000256" key="20">
    <source>
        <dbReference type="ARBA" id="ARBA00056815"/>
    </source>
</evidence>
<dbReference type="GO" id="GO:0006884">
    <property type="term" value="P:cell volume homeostasis"/>
    <property type="evidence" value="ECO:0007669"/>
    <property type="project" value="TreeGrafter"/>
</dbReference>
<dbReference type="PANTHER" id="PTHR11827">
    <property type="entry name" value="SOLUTE CARRIER FAMILY 12, CATION COTRANSPORTERS"/>
    <property type="match status" value="1"/>
</dbReference>
<evidence type="ECO:0000256" key="6">
    <source>
        <dbReference type="ARBA" id="ARBA00022692"/>
    </source>
</evidence>
<keyword evidence="18" id="KW-0868">Chloride</keyword>
<evidence type="ECO:0000259" key="28">
    <source>
        <dbReference type="Pfam" id="PF08403"/>
    </source>
</evidence>
<feature type="transmembrane region" description="Helical" evidence="25">
    <location>
        <begin position="340"/>
        <end position="362"/>
    </location>
</feature>
<dbReference type="PANTHER" id="PTHR11827:SF9">
    <property type="entry name" value="SOLUTE CARRIER FAMILY 12 MEMBER 3"/>
    <property type="match status" value="1"/>
</dbReference>
<evidence type="ECO:0000256" key="22">
    <source>
        <dbReference type="ARBA" id="ARBA00073714"/>
    </source>
</evidence>
<comment type="caution">
    <text evidence="29">The sequence shown here is derived from an EMBL/GenBank/DDBJ whole genome shotgun (WGS) entry which is preliminary data.</text>
</comment>
<evidence type="ECO:0000256" key="16">
    <source>
        <dbReference type="ARBA" id="ARBA00023180"/>
    </source>
</evidence>
<dbReference type="GO" id="GO:0055064">
    <property type="term" value="P:chloride ion homeostasis"/>
    <property type="evidence" value="ECO:0007669"/>
    <property type="project" value="TreeGrafter"/>
</dbReference>
<keyword evidence="12" id="KW-0915">Sodium</keyword>
<dbReference type="InterPro" id="IPR004842">
    <property type="entry name" value="SLC12A_fam"/>
</dbReference>
<evidence type="ECO:0000256" key="5">
    <source>
        <dbReference type="ARBA" id="ARBA00022553"/>
    </source>
</evidence>
<feature type="transmembrane region" description="Helical" evidence="25">
    <location>
        <begin position="287"/>
        <end position="306"/>
    </location>
</feature>
<feature type="transmembrane region" description="Helical" evidence="25">
    <location>
        <begin position="453"/>
        <end position="474"/>
    </location>
</feature>
<evidence type="ECO:0000313" key="30">
    <source>
        <dbReference type="Proteomes" id="UP000527355"/>
    </source>
</evidence>
<keyword evidence="14 25" id="KW-0472">Membrane</keyword>
<evidence type="ECO:0000256" key="21">
    <source>
        <dbReference type="ARBA" id="ARBA00063035"/>
    </source>
</evidence>
<evidence type="ECO:0000256" key="10">
    <source>
        <dbReference type="ARBA" id="ARBA00022847"/>
    </source>
</evidence>
<keyword evidence="3" id="KW-0813">Transport</keyword>
<keyword evidence="6 25" id="KW-0812">Transmembrane</keyword>
<evidence type="ECO:0000256" key="3">
    <source>
        <dbReference type="ARBA" id="ARBA00022448"/>
    </source>
</evidence>
<dbReference type="Gene3D" id="1.20.1740.10">
    <property type="entry name" value="Amino acid/polyamine transporter I"/>
    <property type="match status" value="1"/>
</dbReference>
<feature type="domain" description="Amino acid permease/ SLC12A" evidence="26">
    <location>
        <begin position="141"/>
        <end position="646"/>
    </location>
</feature>
<evidence type="ECO:0000256" key="24">
    <source>
        <dbReference type="ARBA" id="ARBA00077939"/>
    </source>
</evidence>
<evidence type="ECO:0000256" key="8">
    <source>
        <dbReference type="ARBA" id="ARBA00022840"/>
    </source>
</evidence>
<dbReference type="GO" id="GO:0008511">
    <property type="term" value="F:sodium:potassium:chloride symporter activity"/>
    <property type="evidence" value="ECO:0007669"/>
    <property type="project" value="TreeGrafter"/>
</dbReference>
<keyword evidence="16" id="KW-0325">Glycoprotein</keyword>
<evidence type="ECO:0000256" key="11">
    <source>
        <dbReference type="ARBA" id="ARBA00022989"/>
    </source>
</evidence>
<evidence type="ECO:0000259" key="27">
    <source>
        <dbReference type="Pfam" id="PF03522"/>
    </source>
</evidence>
<dbReference type="GO" id="GO:1990573">
    <property type="term" value="P:potassium ion import across plasma membrane"/>
    <property type="evidence" value="ECO:0007669"/>
    <property type="project" value="TreeGrafter"/>
</dbReference>
<feature type="transmembrane region" description="Helical" evidence="25">
    <location>
        <begin position="586"/>
        <end position="605"/>
    </location>
</feature>
<dbReference type="FunFam" id="1.20.1740.10:FF:000018">
    <property type="entry name" value="solute carrier family 12 member 3 isoform X2"/>
    <property type="match status" value="1"/>
</dbReference>
<dbReference type="PRINTS" id="PR01230">
    <property type="entry name" value="NACLTRNSPORT"/>
</dbReference>
<keyword evidence="9" id="KW-0832">Ubl conjugation</keyword>
<keyword evidence="15" id="KW-1015">Disulfide bond</keyword>
<keyword evidence="30" id="KW-1185">Reference proteome</keyword>
<evidence type="ECO:0000256" key="15">
    <source>
        <dbReference type="ARBA" id="ARBA00023157"/>
    </source>
</evidence>
<dbReference type="Pfam" id="PF08403">
    <property type="entry name" value="AA_permease_N"/>
    <property type="match status" value="1"/>
</dbReference>
<feature type="transmembrane region" description="Helical" evidence="25">
    <location>
        <begin position="259"/>
        <end position="278"/>
    </location>
</feature>
<evidence type="ECO:0000256" key="1">
    <source>
        <dbReference type="ARBA" id="ARBA00004424"/>
    </source>
</evidence>